<evidence type="ECO:0000256" key="6">
    <source>
        <dbReference type="ARBA" id="ARBA00023136"/>
    </source>
</evidence>
<evidence type="ECO:0000256" key="5">
    <source>
        <dbReference type="ARBA" id="ARBA00022989"/>
    </source>
</evidence>
<keyword evidence="10" id="KW-1185">Reference proteome</keyword>
<dbReference type="RefSeq" id="WP_248940208.1">
    <property type="nucleotide sequence ID" value="NZ_JAKIKS010000035.1"/>
</dbReference>
<evidence type="ECO:0000259" key="8">
    <source>
        <dbReference type="Pfam" id="PF02470"/>
    </source>
</evidence>
<evidence type="ECO:0000256" key="2">
    <source>
        <dbReference type="ARBA" id="ARBA00022475"/>
    </source>
</evidence>
<keyword evidence="5 7" id="KW-1133">Transmembrane helix</keyword>
<dbReference type="InterPro" id="IPR051800">
    <property type="entry name" value="PqiA-PqiB_transport"/>
</dbReference>
<proteinExistence type="predicted"/>
<keyword evidence="4 7" id="KW-0812">Transmembrane</keyword>
<evidence type="ECO:0000256" key="3">
    <source>
        <dbReference type="ARBA" id="ARBA00022519"/>
    </source>
</evidence>
<name>A0ABT0LC56_9GAMM</name>
<accession>A0ABT0LC56</accession>
<feature type="domain" description="Mce/MlaD" evidence="8">
    <location>
        <begin position="510"/>
        <end position="568"/>
    </location>
</feature>
<sequence>MTQIEHPKIVKKKLFSPIWLLPAVALILAAWLGIQSIRGSGITVRIHFPNASGMDVGKTLVRYQGLNMGKVVDINIDKNLSGVNVDVLMDSRAEPFLRANTQFWLVKPKASIMGVQGLDAIFSGNYIGMLPGTGSLKTSFKAETNAPVMQAGSEGIILKLNTAKLGSLEVGSPIYFRQVPVGQVVAYKLNKDDNIQLTIFIRQQYAHLVKIDSQFWNVSGLNINASLSKLQINVESLAAILAGGISFNSNTNAQTAVANDSFTLYSSKHDALEGVSFILKAENTYGINEGTNIVFRGLQIGQVTHIELTSKGVSMMAKLDNDYQELLTQTAQFWVAGAKISLSGIQHPERLITGNVINFKAGTGPASSEYKLQDKAPENQKNTLHLTLNSSTNPDLSVGAEVRYKQIKIGEITSVKLNDKLTQVDYQLTIYPEFTSLITQRSYFISESAVSINATLDQVKVKTRDLNTFIKGAISLIQGDTRTQVKNNANLSLFASTAVAEDFFAQKNTLKLSLQSQDGAGLSTGSPIYYKKMQIGRVNQVIWSEQKQSFTVKLNIQRQFKSLINNRTVFWQNSAISFDASLSGLEVNIAPLKGALRGSIALGLLEQNQTSNPALLYATKKLALSQAQAITLNFPAEAKLKAKAAIRYLGYQIGEVESVSLNTDLKSLTATAYLYGEYAAPFLRTDAQYSLVNAQIDLTGIKAPETLLTGAYIKVSPGLSQVSSTQFSGTLHAQADIKPNALQFTLTRAQLDSFKVGTPLFFRGIQIGLIDRYSLSGQGTFVTLNAHVDPQYRYLVNNSSQFWDLSGIKVNVGLFSGAQVDTGSLETILAGGIGVVTKDTTIVENTLKNGDSFIIHDKKDPQWDKWSPVQIMP</sequence>
<keyword evidence="3" id="KW-0997">Cell inner membrane</keyword>
<reference evidence="9 10" key="1">
    <citation type="submission" date="2022-01" db="EMBL/GenBank/DDBJ databases">
        <title>Whole genome-based taxonomy of the Shewanellaceae.</title>
        <authorList>
            <person name="Martin-Rodriguez A.J."/>
        </authorList>
    </citation>
    <scope>NUCLEOTIDE SEQUENCE [LARGE SCALE GENOMIC DNA]</scope>
    <source>
        <strain evidence="9 10">DSM 17177</strain>
    </source>
</reference>
<evidence type="ECO:0000256" key="7">
    <source>
        <dbReference type="SAM" id="Phobius"/>
    </source>
</evidence>
<evidence type="ECO:0000313" key="9">
    <source>
        <dbReference type="EMBL" id="MCL1124932.1"/>
    </source>
</evidence>
<evidence type="ECO:0000256" key="1">
    <source>
        <dbReference type="ARBA" id="ARBA00004533"/>
    </source>
</evidence>
<gene>
    <name evidence="9" type="ORF">L2764_10710</name>
</gene>
<evidence type="ECO:0000256" key="4">
    <source>
        <dbReference type="ARBA" id="ARBA00022692"/>
    </source>
</evidence>
<protein>
    <submittedName>
        <fullName evidence="9">MlaD family protein</fullName>
    </submittedName>
</protein>
<dbReference type="EMBL" id="JAKIKS010000035">
    <property type="protein sequence ID" value="MCL1124932.1"/>
    <property type="molecule type" value="Genomic_DNA"/>
</dbReference>
<feature type="domain" description="Mce/MlaD" evidence="8">
    <location>
        <begin position="628"/>
        <end position="718"/>
    </location>
</feature>
<dbReference type="Pfam" id="PF02470">
    <property type="entry name" value="MlaD"/>
    <property type="match status" value="6"/>
</dbReference>
<evidence type="ECO:0000313" key="10">
    <source>
        <dbReference type="Proteomes" id="UP001203423"/>
    </source>
</evidence>
<dbReference type="PANTHER" id="PTHR30462">
    <property type="entry name" value="INTERMEMBRANE TRANSPORT PROTEIN PQIB-RELATED"/>
    <property type="match status" value="1"/>
</dbReference>
<feature type="domain" description="Mce/MlaD" evidence="8">
    <location>
        <begin position="158"/>
        <end position="214"/>
    </location>
</feature>
<comment type="caution">
    <text evidence="9">The sequence shown here is derived from an EMBL/GenBank/DDBJ whole genome shotgun (WGS) entry which is preliminary data.</text>
</comment>
<feature type="transmembrane region" description="Helical" evidence="7">
    <location>
        <begin position="14"/>
        <end position="34"/>
    </location>
</feature>
<dbReference type="InterPro" id="IPR003399">
    <property type="entry name" value="Mce/MlaD"/>
</dbReference>
<comment type="subcellular location">
    <subcellularLocation>
        <location evidence="1">Cell inner membrane</location>
    </subcellularLocation>
</comment>
<feature type="domain" description="Mce/MlaD" evidence="8">
    <location>
        <begin position="275"/>
        <end position="361"/>
    </location>
</feature>
<feature type="domain" description="Mce/MlaD" evidence="8">
    <location>
        <begin position="382"/>
        <end position="443"/>
    </location>
</feature>
<dbReference type="PANTHER" id="PTHR30462:SF0">
    <property type="entry name" value="INTERMEMBRANE TRANSPORT PROTEIN YEBT"/>
    <property type="match status" value="1"/>
</dbReference>
<keyword evidence="6 7" id="KW-0472">Membrane</keyword>
<feature type="domain" description="Mce/MlaD" evidence="8">
    <location>
        <begin position="41"/>
        <end position="132"/>
    </location>
</feature>
<organism evidence="9 10">
    <name type="scientific">Shewanella surugensis</name>
    <dbReference type="NCBI Taxonomy" id="212020"/>
    <lineage>
        <taxon>Bacteria</taxon>
        <taxon>Pseudomonadati</taxon>
        <taxon>Pseudomonadota</taxon>
        <taxon>Gammaproteobacteria</taxon>
        <taxon>Alteromonadales</taxon>
        <taxon>Shewanellaceae</taxon>
        <taxon>Shewanella</taxon>
    </lineage>
</organism>
<dbReference type="Proteomes" id="UP001203423">
    <property type="component" value="Unassembled WGS sequence"/>
</dbReference>
<keyword evidence="2" id="KW-1003">Cell membrane</keyword>